<name>A0ABQ5R368_9ACTN</name>
<proteinExistence type="inferred from homology"/>
<dbReference type="InterPro" id="IPR017853">
    <property type="entry name" value="GH"/>
</dbReference>
<dbReference type="SUPFAM" id="SSF51445">
    <property type="entry name" value="(Trans)glycosidases"/>
    <property type="match status" value="1"/>
</dbReference>
<dbReference type="Pfam" id="PF08533">
    <property type="entry name" value="Glyco_hydro_42C"/>
    <property type="match status" value="1"/>
</dbReference>
<feature type="domain" description="Beta-galactosidase C-terminal" evidence="9">
    <location>
        <begin position="576"/>
        <end position="627"/>
    </location>
</feature>
<dbReference type="InterPro" id="IPR013780">
    <property type="entry name" value="Glyco_hydro_b"/>
</dbReference>
<dbReference type="InterPro" id="IPR029062">
    <property type="entry name" value="Class_I_gatase-like"/>
</dbReference>
<reference evidence="10" key="1">
    <citation type="submission" date="2022-12" db="EMBL/GenBank/DDBJ databases">
        <title>New Phytohabitans aurantiacus sp. RD004123 nov., an actinomycete isolated from soil.</title>
        <authorList>
            <person name="Triningsih D.W."/>
            <person name="Harunari E."/>
            <person name="Igarashi Y."/>
        </authorList>
    </citation>
    <scope>NUCLEOTIDE SEQUENCE</scope>
    <source>
        <strain evidence="10">RD004123</strain>
    </source>
</reference>
<gene>
    <name evidence="10" type="ORF">Pa4123_65050</name>
</gene>
<dbReference type="PANTHER" id="PTHR36447">
    <property type="entry name" value="BETA-GALACTOSIDASE GANA"/>
    <property type="match status" value="1"/>
</dbReference>
<evidence type="ECO:0000256" key="2">
    <source>
        <dbReference type="ARBA" id="ARBA00005940"/>
    </source>
</evidence>
<dbReference type="Proteomes" id="UP001144280">
    <property type="component" value="Unassembled WGS sequence"/>
</dbReference>
<dbReference type="RefSeq" id="WP_281902083.1">
    <property type="nucleotide sequence ID" value="NZ_BSDI01000041.1"/>
</dbReference>
<dbReference type="EMBL" id="BSDI01000041">
    <property type="protein sequence ID" value="GLI01229.1"/>
    <property type="molecule type" value="Genomic_DNA"/>
</dbReference>
<keyword evidence="4 6" id="KW-0378">Hydrolase</keyword>
<evidence type="ECO:0000256" key="4">
    <source>
        <dbReference type="ARBA" id="ARBA00022801"/>
    </source>
</evidence>
<organism evidence="10 11">
    <name type="scientific">Phytohabitans aurantiacus</name>
    <dbReference type="NCBI Taxonomy" id="3016789"/>
    <lineage>
        <taxon>Bacteria</taxon>
        <taxon>Bacillati</taxon>
        <taxon>Actinomycetota</taxon>
        <taxon>Actinomycetes</taxon>
        <taxon>Micromonosporales</taxon>
        <taxon>Micromonosporaceae</taxon>
    </lineage>
</organism>
<feature type="domain" description="Beta-galactosidase trimerisation" evidence="8">
    <location>
        <begin position="392"/>
        <end position="526"/>
    </location>
</feature>
<dbReference type="Gene3D" id="2.60.40.1180">
    <property type="entry name" value="Golgi alpha-mannosidase II"/>
    <property type="match status" value="1"/>
</dbReference>
<dbReference type="PIRSF" id="PIRSF001084">
    <property type="entry name" value="B-galactosidase"/>
    <property type="match status" value="1"/>
</dbReference>
<evidence type="ECO:0000256" key="3">
    <source>
        <dbReference type="ARBA" id="ARBA00012756"/>
    </source>
</evidence>
<dbReference type="PANTHER" id="PTHR36447:SF1">
    <property type="entry name" value="BETA-GALACTOSIDASE GANA"/>
    <property type="match status" value="1"/>
</dbReference>
<dbReference type="Gene3D" id="3.40.50.880">
    <property type="match status" value="1"/>
</dbReference>
<dbReference type="InterPro" id="IPR013529">
    <property type="entry name" value="Glyco_hydro_42_N"/>
</dbReference>
<dbReference type="Pfam" id="PF08532">
    <property type="entry name" value="Glyco_hydro_42M"/>
    <property type="match status" value="1"/>
</dbReference>
<dbReference type="Pfam" id="PF02449">
    <property type="entry name" value="Glyco_hydro_42"/>
    <property type="match status" value="1"/>
</dbReference>
<evidence type="ECO:0000256" key="1">
    <source>
        <dbReference type="ARBA" id="ARBA00001412"/>
    </source>
</evidence>
<evidence type="ECO:0000313" key="10">
    <source>
        <dbReference type="EMBL" id="GLI01229.1"/>
    </source>
</evidence>
<keyword evidence="5 6" id="KW-0326">Glycosidase</keyword>
<feature type="domain" description="Glycoside hydrolase family 42 N-terminal" evidence="7">
    <location>
        <begin position="15"/>
        <end position="381"/>
    </location>
</feature>
<evidence type="ECO:0000259" key="7">
    <source>
        <dbReference type="Pfam" id="PF02449"/>
    </source>
</evidence>
<sequence length="630" mass="69036">MHWPKGVDGLCYGGDYNPEQWPEDVWREDIELMRRAGVNLVSVGVFAWSRLEPVEGHYDFGWLDRILDLLAEGGVKAALATPTASPPPWFSLAYPDALPVRGDGTRLLHGSRDTYCASAPAYRDACRRIAGALAERYAGHPALALWHVHNEYGTACHCDHAATAFRGWLRKEYGDLDALNDAWVSAFWSQHYSAWEQIFPPRATQYMPNPGQLLDFRRFWSDELLSAYVEQRDLLRAATPDVPITTNYVFGGWVPVDHARWAREVDLVAIDHYPSDAGLGAEEQTAFGADLARSWARGKPWLLMESAPNLIYTRDRMHAKEPGRMIRHSLSHVARGSRGAMFFQWRAPRGGAERYHSALVPHAGPDSRVYREAVTLGGVLSRLSEVDGSVMASTAIAWDAASWWALQAPGMPMEIDYAAEVQAAHRALWHAGVTADFVALTDPLPYSLLVLPAHYLISDEAAEAVRAYVDSGGHLVATYLSGVADEHGRVRLGGYPGALRDVLGVRVEEFQPSPEGWAELVSLAGATQVQPGVTRHEYGAGIAWYISARLDDPTYQDVLTAAARDAGVAIAGVAPGVEVVRRDGGWVFALNHTDEPHDIPAEGIEILTGAPVTGVLTLPAGAYAIIRPHP</sequence>
<dbReference type="Gene3D" id="3.20.20.80">
    <property type="entry name" value="Glycosidases"/>
    <property type="match status" value="1"/>
</dbReference>
<evidence type="ECO:0000259" key="8">
    <source>
        <dbReference type="Pfam" id="PF08532"/>
    </source>
</evidence>
<evidence type="ECO:0000256" key="5">
    <source>
        <dbReference type="ARBA" id="ARBA00023295"/>
    </source>
</evidence>
<dbReference type="InterPro" id="IPR003476">
    <property type="entry name" value="Glyco_hydro_42"/>
</dbReference>
<dbReference type="EC" id="3.2.1.23" evidence="3 6"/>
<dbReference type="InterPro" id="IPR013739">
    <property type="entry name" value="Beta_galactosidase_C"/>
</dbReference>
<keyword evidence="11" id="KW-1185">Reference proteome</keyword>
<protein>
    <recommendedName>
        <fullName evidence="3 6">Beta-galactosidase</fullName>
        <shortName evidence="6">Beta-gal</shortName>
        <ecNumber evidence="3 6">3.2.1.23</ecNumber>
    </recommendedName>
</protein>
<dbReference type="CDD" id="cd03143">
    <property type="entry name" value="A4_beta-galactosidase_middle_domain"/>
    <property type="match status" value="1"/>
</dbReference>
<comment type="caution">
    <text evidence="10">The sequence shown here is derived from an EMBL/GenBank/DDBJ whole genome shotgun (WGS) entry which is preliminary data.</text>
</comment>
<dbReference type="InterPro" id="IPR013738">
    <property type="entry name" value="Beta_galactosidase_Trimer"/>
</dbReference>
<dbReference type="SUPFAM" id="SSF52317">
    <property type="entry name" value="Class I glutamine amidotransferase-like"/>
    <property type="match status" value="1"/>
</dbReference>
<evidence type="ECO:0000313" key="11">
    <source>
        <dbReference type="Proteomes" id="UP001144280"/>
    </source>
</evidence>
<evidence type="ECO:0000259" key="9">
    <source>
        <dbReference type="Pfam" id="PF08533"/>
    </source>
</evidence>
<comment type="catalytic activity">
    <reaction evidence="1 6">
        <text>Hydrolysis of terminal non-reducing beta-D-galactose residues in beta-D-galactosides.</text>
        <dbReference type="EC" id="3.2.1.23"/>
    </reaction>
</comment>
<evidence type="ECO:0000256" key="6">
    <source>
        <dbReference type="PIRNR" id="PIRNR001084"/>
    </source>
</evidence>
<comment type="similarity">
    <text evidence="2 6">Belongs to the glycosyl hydrolase 42 family.</text>
</comment>
<accession>A0ABQ5R368</accession>